<dbReference type="Proteomes" id="UP000023795">
    <property type="component" value="Unassembled WGS sequence"/>
</dbReference>
<evidence type="ECO:0000313" key="1">
    <source>
        <dbReference type="EMBL" id="ELA09608.1"/>
    </source>
</evidence>
<evidence type="ECO:0000313" key="2">
    <source>
        <dbReference type="Proteomes" id="UP000023795"/>
    </source>
</evidence>
<name>L2FAZ5_9GAMM</name>
<dbReference type="AlphaFoldDB" id="L2FAZ5"/>
<proteinExistence type="predicted"/>
<reference evidence="1 2" key="1">
    <citation type="journal article" date="2013" name="Genome Announc.">
        <title>Genome Sequence of Moraxella macacae 0408225, a Novel Bacterial Species Isolated from a Cynomolgus Macaque with Epistaxis.</title>
        <authorList>
            <person name="Ladner J.T."/>
            <person name="Whitehouse C.A."/>
            <person name="Koroleva G.I."/>
            <person name="Palacios G.F."/>
        </authorList>
    </citation>
    <scope>NUCLEOTIDE SEQUENCE [LARGE SCALE GENOMIC DNA]</scope>
    <source>
        <strain evidence="1 2">0408225</strain>
    </source>
</reference>
<dbReference type="EMBL" id="ANIN01000001">
    <property type="protein sequence ID" value="ELA09608.1"/>
    <property type="molecule type" value="Genomic_DNA"/>
</dbReference>
<dbReference type="PATRIC" id="fig|1230338.3.peg.946"/>
<dbReference type="STRING" id="1230338.MOMA_04360"/>
<comment type="caution">
    <text evidence="1">The sequence shown here is derived from an EMBL/GenBank/DDBJ whole genome shotgun (WGS) entry which is preliminary data.</text>
</comment>
<keyword evidence="2" id="KW-1185">Reference proteome</keyword>
<accession>L2FAZ5</accession>
<organism evidence="1 2">
    <name type="scientific">Moraxella macacae 0408225</name>
    <dbReference type="NCBI Taxonomy" id="1230338"/>
    <lineage>
        <taxon>Bacteria</taxon>
        <taxon>Pseudomonadati</taxon>
        <taxon>Pseudomonadota</taxon>
        <taxon>Gammaproteobacteria</taxon>
        <taxon>Moraxellales</taxon>
        <taxon>Moraxellaceae</taxon>
        <taxon>Moraxella</taxon>
    </lineage>
</organism>
<protein>
    <submittedName>
        <fullName evidence="1">Uncharacterized protein</fullName>
    </submittedName>
</protein>
<sequence>MVKFIFLLFLLLLLLLLVLFLKAKLIVVCLFIDFPFPKGERVVVLFSLKFFDFSLVGCRGTVVYVAYELFCQ</sequence>
<gene>
    <name evidence="1" type="ORF">MOMA_04360</name>
</gene>